<evidence type="ECO:0000313" key="3">
    <source>
        <dbReference type="EMBL" id="GAI12274.1"/>
    </source>
</evidence>
<dbReference type="EMBL" id="BARV01011796">
    <property type="protein sequence ID" value="GAI12274.1"/>
    <property type="molecule type" value="Genomic_DNA"/>
</dbReference>
<reference evidence="3" key="1">
    <citation type="journal article" date="2014" name="Front. Microbiol.">
        <title>High frequency of phylogenetically diverse reductive dehalogenase-homologous genes in deep subseafloor sedimentary metagenomes.</title>
        <authorList>
            <person name="Kawai M."/>
            <person name="Futagami T."/>
            <person name="Toyoda A."/>
            <person name="Takaki Y."/>
            <person name="Nishi S."/>
            <person name="Hori S."/>
            <person name="Arai W."/>
            <person name="Tsubouchi T."/>
            <person name="Morono Y."/>
            <person name="Uchiyama I."/>
            <person name="Ito T."/>
            <person name="Fujiyama A."/>
            <person name="Inagaki F."/>
            <person name="Takami H."/>
        </authorList>
    </citation>
    <scope>NUCLEOTIDE SEQUENCE</scope>
    <source>
        <strain evidence="3">Expedition CK06-06</strain>
    </source>
</reference>
<accession>X1N0Y9</accession>
<dbReference type="Gene3D" id="3.40.50.970">
    <property type="match status" value="1"/>
</dbReference>
<sequence>AMVYGALMAGVNFFAGYPITPSTEILEGFAREMPLWGGKFIQMEDEIAAMAATIGASLAGMKSLTASSGPGISLKLENIGYACMAEVPVTIINDQRMGPSTGAPTKTSQGDMLQARWGCHGDHAIIAIAPGTVEEAFNETIRAVNLAEKFRNPVILLPDACLAHMREKVYIPKQDELEIIERIHPKAGMTDYKPFDPTDDLVPDVADFGEGYRFTITGLIHEDSGMSNFSSKP</sequence>
<dbReference type="FunFam" id="3.40.50.970:FF:000022">
    <property type="entry name" value="2-oxoglutarate ferredoxin oxidoreductase alpha subunit"/>
    <property type="match status" value="1"/>
</dbReference>
<dbReference type="PANTHER" id="PTHR32154:SF14">
    <property type="entry name" value="2-OXOGLUTARATE SYNTHASE SUBUNIT KORA"/>
    <property type="match status" value="1"/>
</dbReference>
<dbReference type="GO" id="GO:0006979">
    <property type="term" value="P:response to oxidative stress"/>
    <property type="evidence" value="ECO:0007669"/>
    <property type="project" value="TreeGrafter"/>
</dbReference>
<dbReference type="SUPFAM" id="SSF52518">
    <property type="entry name" value="Thiamin diphosphate-binding fold (THDP-binding)"/>
    <property type="match status" value="1"/>
</dbReference>
<dbReference type="CDD" id="cd07034">
    <property type="entry name" value="TPP_PYR_PFOR_IOR-alpha_like"/>
    <property type="match status" value="1"/>
</dbReference>
<dbReference type="GO" id="GO:0016491">
    <property type="term" value="F:oxidoreductase activity"/>
    <property type="evidence" value="ECO:0007669"/>
    <property type="project" value="UniProtKB-KW"/>
</dbReference>
<protein>
    <recommendedName>
        <fullName evidence="2">Pyruvate flavodoxin/ferredoxin oxidoreductase pyrimidine binding domain-containing protein</fullName>
    </recommendedName>
</protein>
<feature type="non-terminal residue" evidence="3">
    <location>
        <position position="233"/>
    </location>
</feature>
<feature type="non-terminal residue" evidence="3">
    <location>
        <position position="1"/>
    </location>
</feature>
<evidence type="ECO:0000256" key="1">
    <source>
        <dbReference type="ARBA" id="ARBA00023002"/>
    </source>
</evidence>
<comment type="caution">
    <text evidence="3">The sequence shown here is derived from an EMBL/GenBank/DDBJ whole genome shotgun (WGS) entry which is preliminary data.</text>
</comment>
<dbReference type="InterPro" id="IPR050722">
    <property type="entry name" value="Pyruvate:ferred/Flavod_OxRd"/>
</dbReference>
<dbReference type="AlphaFoldDB" id="X1N0Y9"/>
<proteinExistence type="predicted"/>
<dbReference type="PANTHER" id="PTHR32154">
    <property type="entry name" value="PYRUVATE-FLAVODOXIN OXIDOREDUCTASE-RELATED"/>
    <property type="match status" value="1"/>
</dbReference>
<dbReference type="Pfam" id="PF01855">
    <property type="entry name" value="POR_N"/>
    <property type="match status" value="1"/>
</dbReference>
<name>X1N0Y9_9ZZZZ</name>
<dbReference type="InterPro" id="IPR029061">
    <property type="entry name" value="THDP-binding"/>
</dbReference>
<organism evidence="3">
    <name type="scientific">marine sediment metagenome</name>
    <dbReference type="NCBI Taxonomy" id="412755"/>
    <lineage>
        <taxon>unclassified sequences</taxon>
        <taxon>metagenomes</taxon>
        <taxon>ecological metagenomes</taxon>
    </lineage>
</organism>
<gene>
    <name evidence="3" type="ORF">S06H3_22178</name>
</gene>
<evidence type="ECO:0000259" key="2">
    <source>
        <dbReference type="Pfam" id="PF01855"/>
    </source>
</evidence>
<feature type="domain" description="Pyruvate flavodoxin/ferredoxin oxidoreductase pyrimidine binding" evidence="2">
    <location>
        <begin position="5"/>
        <end position="224"/>
    </location>
</feature>
<dbReference type="InterPro" id="IPR002880">
    <property type="entry name" value="Pyrv_Fd/Flavodoxin_OxRdtase_N"/>
</dbReference>
<keyword evidence="1" id="KW-0560">Oxidoreductase</keyword>